<dbReference type="EMBL" id="OZ019902">
    <property type="protein sequence ID" value="CAK9194364.1"/>
    <property type="molecule type" value="Genomic_DNA"/>
</dbReference>
<accession>A0ABP0TEX8</accession>
<sequence length="108" mass="10669">MNLYAVAWVSPNIKVSTTIDPRVPELMNDSPTPIEAAQRENHITEAIQPQYPPQYPPLGGSGGGVQELLGGSGGSGFGGGLGDSGYGGTPCGGSGFAATPCGGGGLGH</sequence>
<feature type="compositionally biased region" description="Gly residues" evidence="1">
    <location>
        <begin position="59"/>
        <end position="71"/>
    </location>
</feature>
<evidence type="ECO:0000313" key="2">
    <source>
        <dbReference type="EMBL" id="CAK9194364.1"/>
    </source>
</evidence>
<keyword evidence="3" id="KW-1185">Reference proteome</keyword>
<evidence type="ECO:0000313" key="3">
    <source>
        <dbReference type="Proteomes" id="UP001497512"/>
    </source>
</evidence>
<feature type="region of interest" description="Disordered" evidence="1">
    <location>
        <begin position="49"/>
        <end position="71"/>
    </location>
</feature>
<proteinExistence type="predicted"/>
<organism evidence="2 3">
    <name type="scientific">Sphagnum troendelagicum</name>
    <dbReference type="NCBI Taxonomy" id="128251"/>
    <lineage>
        <taxon>Eukaryota</taxon>
        <taxon>Viridiplantae</taxon>
        <taxon>Streptophyta</taxon>
        <taxon>Embryophyta</taxon>
        <taxon>Bryophyta</taxon>
        <taxon>Sphagnophytina</taxon>
        <taxon>Sphagnopsida</taxon>
        <taxon>Sphagnales</taxon>
        <taxon>Sphagnaceae</taxon>
        <taxon>Sphagnum</taxon>
    </lineage>
</organism>
<name>A0ABP0TEX8_9BRYO</name>
<protein>
    <submittedName>
        <fullName evidence="2">Uncharacterized protein</fullName>
    </submittedName>
</protein>
<dbReference type="Proteomes" id="UP001497512">
    <property type="component" value="Chromosome 10"/>
</dbReference>
<reference evidence="2" key="1">
    <citation type="submission" date="2024-02" db="EMBL/GenBank/DDBJ databases">
        <authorList>
            <consortium name="ELIXIR-Norway"/>
            <consortium name="Elixir Norway"/>
        </authorList>
    </citation>
    <scope>NUCLEOTIDE SEQUENCE</scope>
</reference>
<evidence type="ECO:0000256" key="1">
    <source>
        <dbReference type="SAM" id="MobiDB-lite"/>
    </source>
</evidence>
<gene>
    <name evidence="2" type="ORF">CSSPTR1EN2_LOCUS2489</name>
</gene>